<dbReference type="AlphaFoldDB" id="A0A8H4KER8"/>
<comment type="caution">
    <text evidence="2">The sequence shown here is derived from an EMBL/GenBank/DDBJ whole genome shotgun (WGS) entry which is preliminary data.</text>
</comment>
<feature type="region of interest" description="Disordered" evidence="1">
    <location>
        <begin position="311"/>
        <end position="383"/>
    </location>
</feature>
<evidence type="ECO:0000313" key="2">
    <source>
        <dbReference type="EMBL" id="KAF4449965.1"/>
    </source>
</evidence>
<protein>
    <submittedName>
        <fullName evidence="2">Uncharacterized protein</fullName>
    </submittedName>
</protein>
<feature type="region of interest" description="Disordered" evidence="1">
    <location>
        <begin position="1"/>
        <end position="52"/>
    </location>
</feature>
<evidence type="ECO:0000256" key="1">
    <source>
        <dbReference type="SAM" id="MobiDB-lite"/>
    </source>
</evidence>
<proteinExistence type="predicted"/>
<feature type="compositionally biased region" description="Acidic residues" evidence="1">
    <location>
        <begin position="335"/>
        <end position="348"/>
    </location>
</feature>
<gene>
    <name evidence="2" type="ORF">F53441_6885</name>
</gene>
<organism evidence="2 3">
    <name type="scientific">Fusarium austroafricanum</name>
    <dbReference type="NCBI Taxonomy" id="2364996"/>
    <lineage>
        <taxon>Eukaryota</taxon>
        <taxon>Fungi</taxon>
        <taxon>Dikarya</taxon>
        <taxon>Ascomycota</taxon>
        <taxon>Pezizomycotina</taxon>
        <taxon>Sordariomycetes</taxon>
        <taxon>Hypocreomycetidae</taxon>
        <taxon>Hypocreales</taxon>
        <taxon>Nectriaceae</taxon>
        <taxon>Fusarium</taxon>
        <taxon>Fusarium concolor species complex</taxon>
    </lineage>
</organism>
<feature type="compositionally biased region" description="Basic and acidic residues" evidence="1">
    <location>
        <begin position="32"/>
        <end position="52"/>
    </location>
</feature>
<keyword evidence="3" id="KW-1185">Reference proteome</keyword>
<feature type="compositionally biased region" description="Basic and acidic residues" evidence="1">
    <location>
        <begin position="349"/>
        <end position="361"/>
    </location>
</feature>
<accession>A0A8H4KER8</accession>
<reference evidence="2" key="1">
    <citation type="submission" date="2020-01" db="EMBL/GenBank/DDBJ databases">
        <title>Identification and distribution of gene clusters putatively required for synthesis of sphingolipid metabolism inhibitors in phylogenetically diverse species of the filamentous fungus Fusarium.</title>
        <authorList>
            <person name="Kim H.-S."/>
            <person name="Busman M."/>
            <person name="Brown D.W."/>
            <person name="Divon H."/>
            <person name="Uhlig S."/>
            <person name="Proctor R.H."/>
        </authorList>
    </citation>
    <scope>NUCLEOTIDE SEQUENCE</scope>
    <source>
        <strain evidence="2">NRRL 53441</strain>
    </source>
</reference>
<evidence type="ECO:0000313" key="3">
    <source>
        <dbReference type="Proteomes" id="UP000605986"/>
    </source>
</evidence>
<dbReference type="OrthoDB" id="3485856at2759"/>
<name>A0A8H4KER8_9HYPO</name>
<feature type="compositionally biased region" description="Basic and acidic residues" evidence="1">
    <location>
        <begin position="15"/>
        <end position="24"/>
    </location>
</feature>
<dbReference type="Proteomes" id="UP000605986">
    <property type="component" value="Unassembled WGS sequence"/>
</dbReference>
<sequence>MDPDNFEPTPTRPVKPPEHKKAEAEQLQTPESLERPRLVSGRLPEDHLPEGRLPEALADFKRKAEAGEAGEAGSWTIIPLSADDYTTHRKGIEAAFRRFDYEPHKRQITIRMPGAVHERFIDGFKFNLQLKLWKLGVEHQNARIGEFIQQIRGWGSADIELNPNIGKNLDQCTTNAKGFTRSPDAQFSLVNTGLPVVVIEVAYTQQGKKLRGLATDYIFNSRGRVNTVIGFDINQDKDEASTISLGMDHVVRESVFRDKDKMPVNDNLTIYLHDFAHEERCDGVDNLPLTITYSELCNFCDKAETMQLQRKRKSNAAEQESIDYSLPPPSPVEDLSPEEETEDESDEDDPKKAYKPNKDSGEETSPISHVKKRSANRADPNEG</sequence>
<dbReference type="EMBL" id="JAADJG010000264">
    <property type="protein sequence ID" value="KAF4449965.1"/>
    <property type="molecule type" value="Genomic_DNA"/>
</dbReference>